<accession>A0ABR7FVT8</accession>
<dbReference type="EMBL" id="JACOOS010000045">
    <property type="protein sequence ID" value="MBC5679299.1"/>
    <property type="molecule type" value="Genomic_DNA"/>
</dbReference>
<gene>
    <name evidence="1" type="ORF">H8S22_17720</name>
</gene>
<keyword evidence="2" id="KW-1185">Reference proteome</keyword>
<reference evidence="1 2" key="1">
    <citation type="submission" date="2020-08" db="EMBL/GenBank/DDBJ databases">
        <title>Genome public.</title>
        <authorList>
            <person name="Liu C."/>
            <person name="Sun Q."/>
        </authorList>
    </citation>
    <scope>NUCLEOTIDE SEQUENCE [LARGE SCALE GENOMIC DNA]</scope>
    <source>
        <strain evidence="1 2">NSJ-7</strain>
    </source>
</reference>
<protein>
    <submittedName>
        <fullName evidence="1">Uncharacterized protein</fullName>
    </submittedName>
</protein>
<name>A0ABR7FVT8_9FIRM</name>
<evidence type="ECO:0000313" key="2">
    <source>
        <dbReference type="Proteomes" id="UP000635828"/>
    </source>
</evidence>
<organism evidence="1 2">
    <name type="scientific">Anaerostipes hominis</name>
    <name type="common">ex Liu et al. 2021</name>
    <dbReference type="NCBI Taxonomy" id="2763018"/>
    <lineage>
        <taxon>Bacteria</taxon>
        <taxon>Bacillati</taxon>
        <taxon>Bacillota</taxon>
        <taxon>Clostridia</taxon>
        <taxon>Lachnospirales</taxon>
        <taxon>Lachnospiraceae</taxon>
        <taxon>Anaerostipes</taxon>
    </lineage>
</organism>
<comment type="caution">
    <text evidence="1">The sequence shown here is derived from an EMBL/GenBank/DDBJ whole genome shotgun (WGS) entry which is preliminary data.</text>
</comment>
<proteinExistence type="predicted"/>
<dbReference type="Proteomes" id="UP000635828">
    <property type="component" value="Unassembled WGS sequence"/>
</dbReference>
<evidence type="ECO:0000313" key="1">
    <source>
        <dbReference type="EMBL" id="MBC5679299.1"/>
    </source>
</evidence>
<sequence>MNEKEISVRGNDISWDWITEVKKNDVSGPRSFKPRYQILIHYYAPGKKRKRVAGLLPDPEELQELMDFIEAYWNYYRIQ</sequence>
<dbReference type="RefSeq" id="WP_143266103.1">
    <property type="nucleotide sequence ID" value="NZ_JACOOS010000045.1"/>
</dbReference>